<dbReference type="EnsemblMetazoa" id="GAUT018545-RA">
    <property type="protein sequence ID" value="GAUT018545-PA"/>
    <property type="gene ID" value="GAUT018545"/>
</dbReference>
<proteinExistence type="predicted"/>
<reference evidence="2" key="1">
    <citation type="submission" date="2020-05" db="UniProtKB">
        <authorList>
            <consortium name="EnsemblMetazoa"/>
        </authorList>
    </citation>
    <scope>IDENTIFICATION</scope>
    <source>
        <strain evidence="2">TTRI</strain>
    </source>
</reference>
<dbReference type="VEuPathDB" id="VectorBase:GAUT018545"/>
<name>A0A1A9UX05_GLOAU</name>
<sequence>MFRPSSLGRDSSKEFRINVVQCGGHHVLLGNLMAGRSSTPSTPVLDEEDEDDGVSVGCRESESSEDGMGPGREQEQVSTRFHVNNCSEAATQLAMLREEIIYEISETREPICRAARSIVLILADEYERTLWRLERAHRQITTTTNRDCKSAWLSEQKPTEQHNWPKETANCYVKIWPVSPESRRYDQPE</sequence>
<feature type="region of interest" description="Disordered" evidence="1">
    <location>
        <begin position="38"/>
        <end position="74"/>
    </location>
</feature>
<accession>A0A1A9UX05</accession>
<evidence type="ECO:0000313" key="3">
    <source>
        <dbReference type="Proteomes" id="UP000078200"/>
    </source>
</evidence>
<dbReference type="Proteomes" id="UP000078200">
    <property type="component" value="Unassembled WGS sequence"/>
</dbReference>
<evidence type="ECO:0000256" key="1">
    <source>
        <dbReference type="SAM" id="MobiDB-lite"/>
    </source>
</evidence>
<keyword evidence="3" id="KW-1185">Reference proteome</keyword>
<organism evidence="2 3">
    <name type="scientific">Glossina austeni</name>
    <name type="common">Savannah tsetse fly</name>
    <dbReference type="NCBI Taxonomy" id="7395"/>
    <lineage>
        <taxon>Eukaryota</taxon>
        <taxon>Metazoa</taxon>
        <taxon>Ecdysozoa</taxon>
        <taxon>Arthropoda</taxon>
        <taxon>Hexapoda</taxon>
        <taxon>Insecta</taxon>
        <taxon>Pterygota</taxon>
        <taxon>Neoptera</taxon>
        <taxon>Endopterygota</taxon>
        <taxon>Diptera</taxon>
        <taxon>Brachycera</taxon>
        <taxon>Muscomorpha</taxon>
        <taxon>Hippoboscoidea</taxon>
        <taxon>Glossinidae</taxon>
        <taxon>Glossina</taxon>
    </lineage>
</organism>
<protein>
    <submittedName>
        <fullName evidence="2">Uncharacterized protein</fullName>
    </submittedName>
</protein>
<dbReference type="AlphaFoldDB" id="A0A1A9UX05"/>
<evidence type="ECO:0000313" key="2">
    <source>
        <dbReference type="EnsemblMetazoa" id="GAUT018545-PA"/>
    </source>
</evidence>